<feature type="compositionally biased region" description="Polar residues" evidence="1">
    <location>
        <begin position="142"/>
        <end position="159"/>
    </location>
</feature>
<reference evidence="2 3" key="1">
    <citation type="journal article" date="2024" name="BMC Genomics">
        <title>De novo assembly and annotation of Popillia japonica's genome with initial clues to its potential as an invasive pest.</title>
        <authorList>
            <person name="Cucini C."/>
            <person name="Boschi S."/>
            <person name="Funari R."/>
            <person name="Cardaioli E."/>
            <person name="Iannotti N."/>
            <person name="Marturano G."/>
            <person name="Paoli F."/>
            <person name="Bruttini M."/>
            <person name="Carapelli A."/>
            <person name="Frati F."/>
            <person name="Nardi F."/>
        </authorList>
    </citation>
    <scope>NUCLEOTIDE SEQUENCE [LARGE SCALE GENOMIC DNA]</scope>
    <source>
        <strain evidence="2">DMR45628</strain>
    </source>
</reference>
<evidence type="ECO:0000313" key="3">
    <source>
        <dbReference type="Proteomes" id="UP001458880"/>
    </source>
</evidence>
<proteinExistence type="predicted"/>
<accession>A0AAW1ISM1</accession>
<feature type="compositionally biased region" description="Low complexity" evidence="1">
    <location>
        <begin position="169"/>
        <end position="186"/>
    </location>
</feature>
<feature type="region of interest" description="Disordered" evidence="1">
    <location>
        <begin position="142"/>
        <end position="186"/>
    </location>
</feature>
<organism evidence="2 3">
    <name type="scientific">Popillia japonica</name>
    <name type="common">Japanese beetle</name>
    <dbReference type="NCBI Taxonomy" id="7064"/>
    <lineage>
        <taxon>Eukaryota</taxon>
        <taxon>Metazoa</taxon>
        <taxon>Ecdysozoa</taxon>
        <taxon>Arthropoda</taxon>
        <taxon>Hexapoda</taxon>
        <taxon>Insecta</taxon>
        <taxon>Pterygota</taxon>
        <taxon>Neoptera</taxon>
        <taxon>Endopterygota</taxon>
        <taxon>Coleoptera</taxon>
        <taxon>Polyphaga</taxon>
        <taxon>Scarabaeiformia</taxon>
        <taxon>Scarabaeidae</taxon>
        <taxon>Rutelinae</taxon>
        <taxon>Popillia</taxon>
    </lineage>
</organism>
<keyword evidence="3" id="KW-1185">Reference proteome</keyword>
<comment type="caution">
    <text evidence="2">The sequence shown here is derived from an EMBL/GenBank/DDBJ whole genome shotgun (WGS) entry which is preliminary data.</text>
</comment>
<evidence type="ECO:0000256" key="1">
    <source>
        <dbReference type="SAM" id="MobiDB-lite"/>
    </source>
</evidence>
<sequence>MVQDIGKNENPYSFGQRIKDLLNLLLTKMQLDSREELIPLKTTMYKNTALQTYKRGLMHRGRIGELMYIKNPATLEAAMAEVLEHQNWQYRGRIGELMYIKNPATLEAAMAEVLEHQNWQYRCGMSAAPQALYKSSTQITPGNNVSSASSPLQEFYTDNTRQHEESGIKSKSNTKSVSSKTKFPTY</sequence>
<name>A0AAW1ISM1_POPJA</name>
<evidence type="ECO:0000313" key="2">
    <source>
        <dbReference type="EMBL" id="KAK9692905.1"/>
    </source>
</evidence>
<dbReference type="AlphaFoldDB" id="A0AAW1ISM1"/>
<gene>
    <name evidence="2" type="ORF">QE152_g34818</name>
</gene>
<dbReference type="EMBL" id="JASPKY010000560">
    <property type="protein sequence ID" value="KAK9692905.1"/>
    <property type="molecule type" value="Genomic_DNA"/>
</dbReference>
<protein>
    <submittedName>
        <fullName evidence="2">Uncharacterized protein</fullName>
    </submittedName>
</protein>
<dbReference type="Proteomes" id="UP001458880">
    <property type="component" value="Unassembled WGS sequence"/>
</dbReference>